<keyword evidence="2" id="KW-1185">Reference proteome</keyword>
<gene>
    <name evidence="1" type="ORF">ADIS_3308</name>
</gene>
<sequence length="38" mass="4090">MTEPHKNINVREFGFNGLKVKGFVDVLQNGVIAAGFAA</sequence>
<evidence type="ECO:0000313" key="2">
    <source>
        <dbReference type="Proteomes" id="UP000013909"/>
    </source>
</evidence>
<dbReference type="EMBL" id="AQHR01000088">
    <property type="protein sequence ID" value="EON76180.1"/>
    <property type="molecule type" value="Genomic_DNA"/>
</dbReference>
<accession>R7ZPZ0</accession>
<comment type="caution">
    <text evidence="1">The sequence shown here is derived from an EMBL/GenBank/DDBJ whole genome shotgun (WGS) entry which is preliminary data.</text>
</comment>
<protein>
    <submittedName>
        <fullName evidence="1">Uncharacterized protein</fullName>
    </submittedName>
</protein>
<name>R7ZPZ0_9BACT</name>
<proteinExistence type="predicted"/>
<reference evidence="1 2" key="1">
    <citation type="submission" date="2013-02" db="EMBL/GenBank/DDBJ databases">
        <title>A novel strain isolated from Lonar lake, Maharashtra, India.</title>
        <authorList>
            <person name="Singh A."/>
        </authorList>
    </citation>
    <scope>NUCLEOTIDE SEQUENCE [LARGE SCALE GENOMIC DNA]</scope>
    <source>
        <strain evidence="1 2">AK24</strain>
    </source>
</reference>
<dbReference type="Proteomes" id="UP000013909">
    <property type="component" value="Unassembled WGS sequence"/>
</dbReference>
<dbReference type="AlphaFoldDB" id="R7ZPZ0"/>
<organism evidence="1 2">
    <name type="scientific">Lunatimonas lonarensis</name>
    <dbReference type="NCBI Taxonomy" id="1232681"/>
    <lineage>
        <taxon>Bacteria</taxon>
        <taxon>Pseudomonadati</taxon>
        <taxon>Bacteroidota</taxon>
        <taxon>Cytophagia</taxon>
        <taxon>Cytophagales</taxon>
        <taxon>Cyclobacteriaceae</taxon>
    </lineage>
</organism>
<evidence type="ECO:0000313" key="1">
    <source>
        <dbReference type="EMBL" id="EON76180.1"/>
    </source>
</evidence>